<dbReference type="InterPro" id="IPR051086">
    <property type="entry name" value="RNase_D-like"/>
</dbReference>
<dbReference type="SMART" id="SM00474">
    <property type="entry name" value="35EXOc"/>
    <property type="match status" value="1"/>
</dbReference>
<keyword evidence="5 6" id="KW-0269">Exonuclease</keyword>
<dbReference type="Gene3D" id="1.10.150.80">
    <property type="entry name" value="HRDC domain"/>
    <property type="match status" value="1"/>
</dbReference>
<keyword evidence="1 6" id="KW-0963">Cytoplasm</keyword>
<comment type="function">
    <text evidence="6">Exonuclease involved in the 3' processing of various precursor tRNAs. Initiates hydrolysis at the 3'-terminus of an RNA molecule and releases 5'-mononucleotides.</text>
</comment>
<comment type="caution">
    <text evidence="8">The sequence shown here is derived from an EMBL/GenBank/DDBJ whole genome shotgun (WGS) entry which is preliminary data.</text>
</comment>
<protein>
    <recommendedName>
        <fullName evidence="6">Ribonuclease D</fullName>
        <shortName evidence="6">RNase D</shortName>
        <ecNumber evidence="6">3.1.13.5</ecNumber>
    </recommendedName>
</protein>
<dbReference type="SUPFAM" id="SSF53098">
    <property type="entry name" value="Ribonuclease H-like"/>
    <property type="match status" value="1"/>
</dbReference>
<dbReference type="CDD" id="cd06142">
    <property type="entry name" value="RNaseD_exo"/>
    <property type="match status" value="1"/>
</dbReference>
<evidence type="ECO:0000313" key="8">
    <source>
        <dbReference type="EMBL" id="MCE5974777.1"/>
    </source>
</evidence>
<evidence type="ECO:0000256" key="1">
    <source>
        <dbReference type="ARBA" id="ARBA00022490"/>
    </source>
</evidence>
<gene>
    <name evidence="6 8" type="primary">rnd</name>
    <name evidence="8" type="ORF">LZA78_14905</name>
</gene>
<keyword evidence="4 6" id="KW-0378">Hydrolase</keyword>
<sequence length="385" mass="43015">MPTITTTEALAAFCAKAKTQPYVTVDTEFLRERTYWSKLCLVQMALPGKDGDAVLVDPLADGISLEPLYDLFRHQGTVKVFHAARQDLEIFFIEAGVFPLPLFDTQVAAMVCGFGEQVGYETLVKKIARQQLDKTSRFTDWSRRPLTEAQLKYALADVTHLRVIYEFLSKELKKSGREQWVEEEEAILLNPETYITRPEEAWQRVKTRTTSGRFLAIVRELARFREGYAQNKNIPRSRIFKDDALLELASTKPTSMDELGKSRLLLREARRGDIAEGILQAVKEGLEVRPEDMPRVPEESTQLQVNTALADLLRVLLKAKSEETGVAAKLIASASDLDRIAAGKRDVPALSGWRNEVFGQDALRLAHGEIALTASGGAVRIVLAG</sequence>
<dbReference type="PANTHER" id="PTHR47649">
    <property type="entry name" value="RIBONUCLEASE D"/>
    <property type="match status" value="1"/>
</dbReference>
<dbReference type="EMBL" id="JAJUOS010000013">
    <property type="protein sequence ID" value="MCE5974777.1"/>
    <property type="molecule type" value="Genomic_DNA"/>
</dbReference>
<evidence type="ECO:0000256" key="2">
    <source>
        <dbReference type="ARBA" id="ARBA00022694"/>
    </source>
</evidence>
<keyword evidence="3 6" id="KW-0540">Nuclease</keyword>
<dbReference type="PANTHER" id="PTHR47649:SF1">
    <property type="entry name" value="RIBONUCLEASE D"/>
    <property type="match status" value="1"/>
</dbReference>
<name>A0ABS8Z1G0_9RHOB</name>
<accession>A0ABS8Z1G0</accession>
<dbReference type="InterPro" id="IPR002121">
    <property type="entry name" value="HRDC_dom"/>
</dbReference>
<comment type="catalytic activity">
    <reaction evidence="6">
        <text>Exonucleolytic cleavage that removes extra residues from the 3'-terminus of tRNA to produce 5'-mononucleotides.</text>
        <dbReference type="EC" id="3.1.13.5"/>
    </reaction>
</comment>
<evidence type="ECO:0000256" key="6">
    <source>
        <dbReference type="HAMAP-Rule" id="MF_01899"/>
    </source>
</evidence>
<comment type="cofactor">
    <cofactor evidence="6">
        <name>a divalent metal cation</name>
        <dbReference type="ChEBI" id="CHEBI:60240"/>
    </cofactor>
</comment>
<dbReference type="Pfam" id="PF01612">
    <property type="entry name" value="DNA_pol_A_exo1"/>
    <property type="match status" value="1"/>
</dbReference>
<dbReference type="Pfam" id="PF00570">
    <property type="entry name" value="HRDC"/>
    <property type="match status" value="1"/>
</dbReference>
<dbReference type="PROSITE" id="PS50967">
    <property type="entry name" value="HRDC"/>
    <property type="match status" value="1"/>
</dbReference>
<comment type="similarity">
    <text evidence="6">Belongs to the RNase D family.</text>
</comment>
<dbReference type="Proteomes" id="UP001521181">
    <property type="component" value="Unassembled WGS sequence"/>
</dbReference>
<dbReference type="Gene3D" id="3.30.420.10">
    <property type="entry name" value="Ribonuclease H-like superfamily/Ribonuclease H"/>
    <property type="match status" value="1"/>
</dbReference>
<keyword evidence="2 6" id="KW-0819">tRNA processing</keyword>
<evidence type="ECO:0000259" key="7">
    <source>
        <dbReference type="PROSITE" id="PS50967"/>
    </source>
</evidence>
<evidence type="ECO:0000256" key="5">
    <source>
        <dbReference type="ARBA" id="ARBA00022839"/>
    </source>
</evidence>
<keyword evidence="9" id="KW-1185">Reference proteome</keyword>
<dbReference type="EC" id="3.1.13.5" evidence="6"/>
<dbReference type="InterPro" id="IPR006292">
    <property type="entry name" value="RNase_D"/>
</dbReference>
<dbReference type="GO" id="GO:0033890">
    <property type="term" value="F:ribonuclease D activity"/>
    <property type="evidence" value="ECO:0007669"/>
    <property type="project" value="UniProtKB-EC"/>
</dbReference>
<evidence type="ECO:0000256" key="3">
    <source>
        <dbReference type="ARBA" id="ARBA00022722"/>
    </source>
</evidence>
<dbReference type="RefSeq" id="WP_233677800.1">
    <property type="nucleotide sequence ID" value="NZ_JAJUOS010000013.1"/>
</dbReference>
<dbReference type="InterPro" id="IPR002562">
    <property type="entry name" value="3'-5'_exonuclease_dom"/>
</dbReference>
<dbReference type="InterPro" id="IPR010997">
    <property type="entry name" value="HRDC-like_sf"/>
</dbReference>
<organism evidence="8 9">
    <name type="scientific">Rhodobacter flavimaris</name>
    <dbReference type="NCBI Taxonomy" id="2907145"/>
    <lineage>
        <taxon>Bacteria</taxon>
        <taxon>Pseudomonadati</taxon>
        <taxon>Pseudomonadota</taxon>
        <taxon>Alphaproteobacteria</taxon>
        <taxon>Rhodobacterales</taxon>
        <taxon>Rhodobacter group</taxon>
        <taxon>Rhodobacter</taxon>
    </lineage>
</organism>
<evidence type="ECO:0000313" key="9">
    <source>
        <dbReference type="Proteomes" id="UP001521181"/>
    </source>
</evidence>
<evidence type="ECO:0000256" key="4">
    <source>
        <dbReference type="ARBA" id="ARBA00022801"/>
    </source>
</evidence>
<dbReference type="NCBIfam" id="TIGR01388">
    <property type="entry name" value="rnd"/>
    <property type="match status" value="1"/>
</dbReference>
<dbReference type="InterPro" id="IPR012337">
    <property type="entry name" value="RNaseH-like_sf"/>
</dbReference>
<dbReference type="InterPro" id="IPR044876">
    <property type="entry name" value="HRDC_dom_sf"/>
</dbReference>
<proteinExistence type="inferred from homology"/>
<comment type="subcellular location">
    <subcellularLocation>
        <location evidence="6">Cytoplasm</location>
    </subcellularLocation>
</comment>
<dbReference type="InterPro" id="IPR036397">
    <property type="entry name" value="RNaseH_sf"/>
</dbReference>
<dbReference type="SUPFAM" id="SSF47819">
    <property type="entry name" value="HRDC-like"/>
    <property type="match status" value="2"/>
</dbReference>
<feature type="domain" description="HRDC" evidence="7">
    <location>
        <begin position="211"/>
        <end position="292"/>
    </location>
</feature>
<reference evidence="8 9" key="1">
    <citation type="submission" date="2021-12" db="EMBL/GenBank/DDBJ databases">
        <title>Sinirhodobacter sp. WL0062 is a bacterium isolated from seawater.</title>
        <authorList>
            <person name="Wang L."/>
            <person name="He W."/>
            <person name="Zhang D.-F."/>
        </authorList>
    </citation>
    <scope>NUCLEOTIDE SEQUENCE [LARGE SCALE GENOMIC DNA]</scope>
    <source>
        <strain evidence="8 9">WL0062</strain>
    </source>
</reference>
<dbReference type="HAMAP" id="MF_01899">
    <property type="entry name" value="RNase_D"/>
    <property type="match status" value="1"/>
</dbReference>